<proteinExistence type="inferred from homology"/>
<evidence type="ECO:0000256" key="1">
    <source>
        <dbReference type="ARBA" id="ARBA00010552"/>
    </source>
</evidence>
<evidence type="ECO:0000313" key="2">
    <source>
        <dbReference type="EMBL" id="AVD71376.1"/>
    </source>
</evidence>
<dbReference type="Pfam" id="PF01042">
    <property type="entry name" value="Ribonuc_L-PSP"/>
    <property type="match status" value="1"/>
</dbReference>
<dbReference type="SUPFAM" id="SSF55298">
    <property type="entry name" value="YjgF-like"/>
    <property type="match status" value="1"/>
</dbReference>
<name>A0A2L1GP12_9BACT</name>
<organism evidence="2 3">
    <name type="scientific">Desulfobulbus oralis</name>
    <dbReference type="NCBI Taxonomy" id="1986146"/>
    <lineage>
        <taxon>Bacteria</taxon>
        <taxon>Pseudomonadati</taxon>
        <taxon>Thermodesulfobacteriota</taxon>
        <taxon>Desulfobulbia</taxon>
        <taxon>Desulfobulbales</taxon>
        <taxon>Desulfobulbaceae</taxon>
        <taxon>Desulfobulbus</taxon>
    </lineage>
</organism>
<comment type="similarity">
    <text evidence="1">Belongs to the RutC family.</text>
</comment>
<dbReference type="InterPro" id="IPR006175">
    <property type="entry name" value="YjgF/YER057c/UK114"/>
</dbReference>
<dbReference type="InterPro" id="IPR035959">
    <property type="entry name" value="RutC-like_sf"/>
</dbReference>
<dbReference type="GO" id="GO:0005829">
    <property type="term" value="C:cytosol"/>
    <property type="evidence" value="ECO:0007669"/>
    <property type="project" value="TreeGrafter"/>
</dbReference>
<sequence>MPKLISTDTAPLAIGPYAQAVCTESLLFISGQLPVDPGTGTLIPGDVSAQTHQCLKNLSAIASAAGLSLKQAVKVTVFLTDMADFPSMNAVYSHYFGATLPARSTVQVAGLPKNAALEIEAILAY</sequence>
<dbReference type="Gene3D" id="3.30.1330.40">
    <property type="entry name" value="RutC-like"/>
    <property type="match status" value="1"/>
</dbReference>
<dbReference type="PANTHER" id="PTHR11803">
    <property type="entry name" value="2-IMINOBUTANOATE/2-IMINOPROPANOATE DEAMINASE RIDA"/>
    <property type="match status" value="1"/>
</dbReference>
<dbReference type="NCBIfam" id="TIGR00004">
    <property type="entry name" value="Rid family detoxifying hydrolase"/>
    <property type="match status" value="1"/>
</dbReference>
<accession>A0A2L1GP12</accession>
<dbReference type="CDD" id="cd00448">
    <property type="entry name" value="YjgF_YER057c_UK114_family"/>
    <property type="match status" value="1"/>
</dbReference>
<dbReference type="FunFam" id="3.30.1330.40:FF:000001">
    <property type="entry name" value="L-PSP family endoribonuclease"/>
    <property type="match status" value="1"/>
</dbReference>
<dbReference type="OrthoDB" id="9808943at2"/>
<dbReference type="InterPro" id="IPR019897">
    <property type="entry name" value="RidA_CS"/>
</dbReference>
<dbReference type="EMBL" id="CP021255">
    <property type="protein sequence ID" value="AVD71376.1"/>
    <property type="molecule type" value="Genomic_DNA"/>
</dbReference>
<reference evidence="2 3" key="1">
    <citation type="journal article" date="2018" name="MBio">
        <title>Insights into the evolution of host association through the isolation and characterization of a novel human periodontal pathobiont, Desulfobulbus oralis.</title>
        <authorList>
            <person name="Cross K.L."/>
            <person name="Chirania P."/>
            <person name="Xiong W."/>
            <person name="Beall C.J."/>
            <person name="Elkins J.G."/>
            <person name="Giannone R.J."/>
            <person name="Griffen A.L."/>
            <person name="Guss A.M."/>
            <person name="Hettich R.L."/>
            <person name="Joshi S.S."/>
            <person name="Mokrzan E.M."/>
            <person name="Martin R.K."/>
            <person name="Zhulin I.B."/>
            <person name="Leys E.J."/>
            <person name="Podar M."/>
        </authorList>
    </citation>
    <scope>NUCLEOTIDE SEQUENCE [LARGE SCALE GENOMIC DNA]</scope>
    <source>
        <strain evidence="2 3">ORNL</strain>
    </source>
</reference>
<dbReference type="GO" id="GO:0019239">
    <property type="term" value="F:deaminase activity"/>
    <property type="evidence" value="ECO:0007669"/>
    <property type="project" value="TreeGrafter"/>
</dbReference>
<dbReference type="KEGG" id="deo:CAY53_07780"/>
<protein>
    <submittedName>
        <fullName evidence="2">Reactive intermediate/imine deaminase</fullName>
    </submittedName>
</protein>
<dbReference type="PROSITE" id="PS01094">
    <property type="entry name" value="UPF0076"/>
    <property type="match status" value="1"/>
</dbReference>
<dbReference type="InterPro" id="IPR006056">
    <property type="entry name" value="RidA"/>
</dbReference>
<gene>
    <name evidence="2" type="ORF">CAY53_07780</name>
</gene>
<dbReference type="AlphaFoldDB" id="A0A2L1GP12"/>
<dbReference type="Proteomes" id="UP000239867">
    <property type="component" value="Chromosome"/>
</dbReference>
<dbReference type="PANTHER" id="PTHR11803:SF39">
    <property type="entry name" value="2-IMINOBUTANOATE_2-IMINOPROPANOATE DEAMINASE"/>
    <property type="match status" value="1"/>
</dbReference>
<evidence type="ECO:0000313" key="3">
    <source>
        <dbReference type="Proteomes" id="UP000239867"/>
    </source>
</evidence>
<keyword evidence="3" id="KW-1185">Reference proteome</keyword>
<dbReference type="RefSeq" id="WP_104936642.1">
    <property type="nucleotide sequence ID" value="NZ_CP021255.1"/>
</dbReference>